<keyword evidence="1" id="KW-0812">Transmembrane</keyword>
<feature type="transmembrane region" description="Helical" evidence="1">
    <location>
        <begin position="15"/>
        <end position="33"/>
    </location>
</feature>
<feature type="transmembrane region" description="Helical" evidence="1">
    <location>
        <begin position="157"/>
        <end position="179"/>
    </location>
</feature>
<feature type="transmembrane region" description="Helical" evidence="1">
    <location>
        <begin position="226"/>
        <end position="246"/>
    </location>
</feature>
<dbReference type="PANTHER" id="PTHR40465">
    <property type="entry name" value="CHROMOSOME 1, WHOLE GENOME SHOTGUN SEQUENCE"/>
    <property type="match status" value="1"/>
</dbReference>
<keyword evidence="1" id="KW-0472">Membrane</keyword>
<feature type="transmembrane region" description="Helical" evidence="1">
    <location>
        <begin position="199"/>
        <end position="220"/>
    </location>
</feature>
<proteinExistence type="predicted"/>
<dbReference type="Proteomes" id="UP001497453">
    <property type="component" value="Chromosome 7"/>
</dbReference>
<accession>A0ABP1DXG0</accession>
<evidence type="ECO:0000313" key="3">
    <source>
        <dbReference type="EMBL" id="CAL1712490.1"/>
    </source>
</evidence>
<dbReference type="InterPro" id="IPR045339">
    <property type="entry name" value="DUF6534"/>
</dbReference>
<reference evidence="4" key="1">
    <citation type="submission" date="2024-04" db="EMBL/GenBank/DDBJ databases">
        <authorList>
            <person name="Shaw F."/>
            <person name="Minotto A."/>
        </authorList>
    </citation>
    <scope>NUCLEOTIDE SEQUENCE [LARGE SCALE GENOMIC DNA]</scope>
</reference>
<dbReference type="Pfam" id="PF20152">
    <property type="entry name" value="DUF6534"/>
    <property type="match status" value="1"/>
</dbReference>
<protein>
    <recommendedName>
        <fullName evidence="2">DUF6534 domain-containing protein</fullName>
    </recommendedName>
</protein>
<evidence type="ECO:0000313" key="4">
    <source>
        <dbReference type="Proteomes" id="UP001497453"/>
    </source>
</evidence>
<sequence length="323" mass="36074">MASIPALEGGLIECYGLGCILYGIAVTQAYVYFLSCKNDPQWIKWMAGTVISLETVHTAFFLRQLYFYSVGVIADSGNLSNVDWSVPVCLLVEIIIEFIAEGFYIHRLWIFSKNAYLIFVMVLILLGRHGTFLFLAFHTLLLPTFMQAIVPAMKANFIATLCLLVALEGILASAMVYYLHQNRGRFKRTHSVVNWLIRYYVNTGAILVVLAIILLIIYLVLSNSLLYVGITNIFAKSIANSLLGALNGRHLLRSKMHEPVIIGTSVFASNTETRGYEMHDLQVEVTQEISKRSDHMVADTTKSDVPSATLSVDDEAYKNTSIV</sequence>
<dbReference type="PANTHER" id="PTHR40465:SF1">
    <property type="entry name" value="DUF6534 DOMAIN-CONTAINING PROTEIN"/>
    <property type="match status" value="1"/>
</dbReference>
<keyword evidence="1" id="KW-1133">Transmembrane helix</keyword>
<evidence type="ECO:0000259" key="2">
    <source>
        <dbReference type="Pfam" id="PF20152"/>
    </source>
</evidence>
<dbReference type="EMBL" id="OZ037950">
    <property type="protein sequence ID" value="CAL1712490.1"/>
    <property type="molecule type" value="Genomic_DNA"/>
</dbReference>
<evidence type="ECO:0000256" key="1">
    <source>
        <dbReference type="SAM" id="Phobius"/>
    </source>
</evidence>
<keyword evidence="4" id="KW-1185">Reference proteome</keyword>
<feature type="transmembrane region" description="Helical" evidence="1">
    <location>
        <begin position="116"/>
        <end position="137"/>
    </location>
</feature>
<organism evidence="3 4">
    <name type="scientific">Somion occarium</name>
    <dbReference type="NCBI Taxonomy" id="3059160"/>
    <lineage>
        <taxon>Eukaryota</taxon>
        <taxon>Fungi</taxon>
        <taxon>Dikarya</taxon>
        <taxon>Basidiomycota</taxon>
        <taxon>Agaricomycotina</taxon>
        <taxon>Agaricomycetes</taxon>
        <taxon>Polyporales</taxon>
        <taxon>Cerrenaceae</taxon>
        <taxon>Somion</taxon>
    </lineage>
</organism>
<name>A0ABP1DXG0_9APHY</name>
<gene>
    <name evidence="3" type="ORF">GFSPODELE1_LOCUS8851</name>
</gene>
<feature type="domain" description="DUF6534" evidence="2">
    <location>
        <begin position="167"/>
        <end position="250"/>
    </location>
</feature>